<feature type="region of interest" description="Disordered" evidence="1">
    <location>
        <begin position="857"/>
        <end position="890"/>
    </location>
</feature>
<evidence type="ECO:0000256" key="1">
    <source>
        <dbReference type="SAM" id="MobiDB-lite"/>
    </source>
</evidence>
<gene>
    <name evidence="4" type="ORF">PMKS-001006</name>
</gene>
<dbReference type="InterPro" id="IPR052587">
    <property type="entry name" value="TELO2-interacting_protein_1"/>
</dbReference>
<feature type="domain" description="TTI1 N-terminal TPR" evidence="2">
    <location>
        <begin position="8"/>
        <end position="372"/>
    </location>
</feature>
<name>A0A1Q2YDF8_9ASCO</name>
<dbReference type="PANTHER" id="PTHR18460:SF3">
    <property type="entry name" value="TELO2-INTERACTING PROTEIN 1 HOMOLOG"/>
    <property type="match status" value="1"/>
</dbReference>
<sequence>MDAAAKIFKAVKPKCVTLAQLTLSENNRMGSLELLNAIKELDSTLKKEIESSKNDGTLFIPVNLSDYIMVPLTKLFQSNTMTDSELELVLSIIHVLLKYSWCQPGALSNELFIQYVTLITFLVGGKPGHFSIKSHSDDTFMNGIMCLQVLLQGCLNQDLAFANRVLENSNFVPTLGFLVSTLLNIAVDSQNSVMKAESLKTLNILYHLIDNGEILSLFFPGSVSSIAKVVTSKPHSKVMCEAFITLTTLVGSIFSDFELEVEAESKFSSLDSLKCSIEDCGKEVLDNESNSSLVIKIPENASSVKQHRTTSWLKSTLIQFEKALEIILKVDLKRYDKYSIRDAIFQFDVKMIRNSFLSCYPLIPMLLKSLSAICAADPTFIALTIDSLVYISENNLLKLLLNRILEDELHRMQYNFSSPDATKAEVMIQFIDLLINILSGMNDIDASVLEKTIKRLRENIALLLEIKSTNDSKKKVQSSNDQVLSMESRLLLVSSHYDRSTYDELQKVPLFNGIFTKQTETALENLFESISKNIEQVAHFDSSIIQERHISANSSSTIHHAVLSWILSCITRNVKTKKHFDPEDYLEFEDDDMDVKSFADLASVSENDSLTSLYNLTYFSLENSTQMLKQCSASSTELFSTTSSSILCLRAISNTIDVLGVEFQDELIEVLYPIVECLASSSELIRTEAQIVVLKLANLLYDGSIEQLLSENADYLIDSLSSKLVGESLTPKIPIILSVLVKIGSLDIVAELDDIIRTIFTLLDMYHGYTSLVEGFFLVFDEILSKIYHELKGYDFEQLAIDLEDENVLAFGMWGLKSMGEVDEFINKYDVAFDDMSDNQDDDMSVADEPLRKNKILEIDSDDDSDDENDSKSIPSQMNGEDSDDGGGDDDTKWVSPINVKLYNTVTSILSYAERLIQTKSVSLVILLLKIIDRIIPLIATQKSKFLPIGANLWEIISSILNEMDDLRVKSRSIDVLKNLIKYGNTFFVTRFLDLFVLLGKNNRIKFLIEKQVSTLIKSEQKDTGKKDTTLILNQTSTSTNWDLNTFNKICGLLLFSLCKLGRFIPNDTAMSIINITIHYDKDVDHYGYFDDLASFIMENEAEKGS</sequence>
<dbReference type="AlphaFoldDB" id="A0A1Q2YDF8"/>
<keyword evidence="5" id="KW-1185">Reference proteome</keyword>
<reference evidence="4 5" key="1">
    <citation type="submission" date="2016-08" db="EMBL/GenBank/DDBJ databases">
        <title>Whole genome shotgun sequence of Pichia membranifaciens KS47-1.</title>
        <authorList>
            <person name="Konishi M."/>
            <person name="Ishida M."/>
            <person name="Arakawa T."/>
            <person name="Kato Y."/>
            <person name="Horiuchi J."/>
        </authorList>
    </citation>
    <scope>NUCLEOTIDE SEQUENCE [LARGE SCALE GENOMIC DNA]</scope>
    <source>
        <strain evidence="4 5">KS47-1</strain>
    </source>
</reference>
<dbReference type="Pfam" id="PF21547">
    <property type="entry name" value="TTI1"/>
    <property type="match status" value="1"/>
</dbReference>
<dbReference type="InterPro" id="IPR057567">
    <property type="entry name" value="TPR_TTI1_C"/>
</dbReference>
<evidence type="ECO:0000313" key="4">
    <source>
        <dbReference type="EMBL" id="GAV27538.1"/>
    </source>
</evidence>
<accession>A0A1Q2YDF8</accession>
<dbReference type="InterPro" id="IPR057566">
    <property type="entry name" value="TPR_TTI1_N"/>
</dbReference>
<dbReference type="SUPFAM" id="SSF48371">
    <property type="entry name" value="ARM repeat"/>
    <property type="match status" value="1"/>
</dbReference>
<evidence type="ECO:0008006" key="6">
    <source>
        <dbReference type="Google" id="ProtNLM"/>
    </source>
</evidence>
<protein>
    <recommendedName>
        <fullName evidence="6">TEL2-interacting protein 1</fullName>
    </recommendedName>
</protein>
<evidence type="ECO:0000259" key="3">
    <source>
        <dbReference type="Pfam" id="PF24181"/>
    </source>
</evidence>
<organism evidence="4 5">
    <name type="scientific">Pichia membranifaciens</name>
    <dbReference type="NCBI Taxonomy" id="4926"/>
    <lineage>
        <taxon>Eukaryota</taxon>
        <taxon>Fungi</taxon>
        <taxon>Dikarya</taxon>
        <taxon>Ascomycota</taxon>
        <taxon>Saccharomycotina</taxon>
        <taxon>Pichiomycetes</taxon>
        <taxon>Pichiales</taxon>
        <taxon>Pichiaceae</taxon>
        <taxon>Pichia</taxon>
    </lineage>
</organism>
<comment type="caution">
    <text evidence="4">The sequence shown here is derived from an EMBL/GenBank/DDBJ whole genome shotgun (WGS) entry which is preliminary data.</text>
</comment>
<dbReference type="EMBL" id="BDGI01000038">
    <property type="protein sequence ID" value="GAV27538.1"/>
    <property type="molecule type" value="Genomic_DNA"/>
</dbReference>
<dbReference type="Pfam" id="PF24173">
    <property type="entry name" value="TPR_TTI1_N"/>
    <property type="match status" value="1"/>
</dbReference>
<dbReference type="PANTHER" id="PTHR18460">
    <property type="entry name" value="TEL2 INTERACTING PROTEIN 1 TTI1 FAMILY MEMBER"/>
    <property type="match status" value="1"/>
</dbReference>
<dbReference type="Pfam" id="PF24181">
    <property type="entry name" value="TPR_TTI1_C"/>
    <property type="match status" value="1"/>
</dbReference>
<dbReference type="GO" id="GO:0005737">
    <property type="term" value="C:cytoplasm"/>
    <property type="evidence" value="ECO:0007669"/>
    <property type="project" value="TreeGrafter"/>
</dbReference>
<feature type="domain" description="TTI1 C-terminal TPR" evidence="3">
    <location>
        <begin position="860"/>
        <end position="994"/>
    </location>
</feature>
<evidence type="ECO:0000259" key="2">
    <source>
        <dbReference type="Pfam" id="PF24173"/>
    </source>
</evidence>
<dbReference type="InterPro" id="IPR049362">
    <property type="entry name" value="TTI1_rpt"/>
</dbReference>
<dbReference type="OrthoDB" id="6781668at2759"/>
<dbReference type="Proteomes" id="UP000186136">
    <property type="component" value="Unassembled WGS sequence"/>
</dbReference>
<proteinExistence type="predicted"/>
<feature type="compositionally biased region" description="Acidic residues" evidence="1">
    <location>
        <begin position="859"/>
        <end position="869"/>
    </location>
</feature>
<dbReference type="InterPro" id="IPR016024">
    <property type="entry name" value="ARM-type_fold"/>
</dbReference>
<evidence type="ECO:0000313" key="5">
    <source>
        <dbReference type="Proteomes" id="UP000186136"/>
    </source>
</evidence>